<comment type="function">
    <text evidence="10">Cell wall formation. Catalyzes the transfer of a GlcNAc subunit on undecaprenyl-pyrophosphoryl-MurNAc-pentapeptide (lipid intermediate I) to form undecaprenyl-pyrophosphoryl-MurNAc-(pentapeptide)GlcNAc (lipid intermediate II).</text>
</comment>
<dbReference type="PANTHER" id="PTHR21015">
    <property type="entry name" value="UDP-N-ACETYLGLUCOSAMINE--N-ACETYLMURAMYL-(PENTAPEPTIDE) PYROPHOSPHORYL-UNDECAPRENOL N-ACETYLGLUCOSAMINE TRANSFERASE 1"/>
    <property type="match status" value="1"/>
</dbReference>
<dbReference type="AlphaFoldDB" id="A0A1H4D6I7"/>
<keyword evidence="6 10" id="KW-0573">Peptidoglycan synthesis</keyword>
<dbReference type="Gene3D" id="3.40.50.2000">
    <property type="entry name" value="Glycogen Phosphorylase B"/>
    <property type="match status" value="2"/>
</dbReference>
<feature type="binding site" evidence="10">
    <location>
        <position position="295"/>
    </location>
    <ligand>
        <name>UDP-N-acetyl-alpha-D-glucosamine</name>
        <dbReference type="ChEBI" id="CHEBI:57705"/>
    </ligand>
</feature>
<feature type="binding site" evidence="10">
    <location>
        <position position="167"/>
    </location>
    <ligand>
        <name>UDP-N-acetyl-alpha-D-glucosamine</name>
        <dbReference type="ChEBI" id="CHEBI:57705"/>
    </ligand>
</feature>
<dbReference type="GO" id="GO:0051301">
    <property type="term" value="P:cell division"/>
    <property type="evidence" value="ECO:0007669"/>
    <property type="project" value="UniProtKB-KW"/>
</dbReference>
<dbReference type="GO" id="GO:0009252">
    <property type="term" value="P:peptidoglycan biosynthetic process"/>
    <property type="evidence" value="ECO:0007669"/>
    <property type="project" value="UniProtKB-UniRule"/>
</dbReference>
<evidence type="ECO:0000259" key="11">
    <source>
        <dbReference type="Pfam" id="PF03033"/>
    </source>
</evidence>
<dbReference type="InterPro" id="IPR004276">
    <property type="entry name" value="GlycoTrans_28_N"/>
</dbReference>
<name>A0A1H4D6I7_9GAMM</name>
<dbReference type="UniPathway" id="UPA00219"/>
<dbReference type="OrthoDB" id="9808936at2"/>
<keyword evidence="8 10" id="KW-0131">Cell cycle</keyword>
<reference evidence="13 14" key="1">
    <citation type="submission" date="2016-10" db="EMBL/GenBank/DDBJ databases">
        <authorList>
            <person name="de Groot N.N."/>
        </authorList>
    </citation>
    <scope>NUCLEOTIDE SEQUENCE [LARGE SCALE GENOMIC DNA]</scope>
    <source>
        <strain evidence="13 14">DSM 21228</strain>
    </source>
</reference>
<evidence type="ECO:0000256" key="8">
    <source>
        <dbReference type="ARBA" id="ARBA00023306"/>
    </source>
</evidence>
<comment type="caution">
    <text evidence="10">Lacks conserved residue(s) required for the propagation of feature annotation.</text>
</comment>
<dbReference type="Pfam" id="PF03033">
    <property type="entry name" value="Glyco_transf_28"/>
    <property type="match status" value="1"/>
</dbReference>
<dbReference type="RefSeq" id="WP_093068576.1">
    <property type="nucleotide sequence ID" value="NZ_FNQP01000011.1"/>
</dbReference>
<evidence type="ECO:0000256" key="2">
    <source>
        <dbReference type="ARBA" id="ARBA00022618"/>
    </source>
</evidence>
<dbReference type="Proteomes" id="UP000199397">
    <property type="component" value="Unassembled WGS sequence"/>
</dbReference>
<evidence type="ECO:0000313" key="13">
    <source>
        <dbReference type="EMBL" id="SEA68168.1"/>
    </source>
</evidence>
<evidence type="ECO:0000256" key="7">
    <source>
        <dbReference type="ARBA" id="ARBA00023136"/>
    </source>
</evidence>
<dbReference type="InterPro" id="IPR006009">
    <property type="entry name" value="GlcNAc_MurG"/>
</dbReference>
<dbReference type="GO" id="GO:0005975">
    <property type="term" value="P:carbohydrate metabolic process"/>
    <property type="evidence" value="ECO:0007669"/>
    <property type="project" value="InterPro"/>
</dbReference>
<evidence type="ECO:0000256" key="6">
    <source>
        <dbReference type="ARBA" id="ARBA00022984"/>
    </source>
</evidence>
<dbReference type="STRING" id="525918.SAMN05660964_02172"/>
<dbReference type="InterPro" id="IPR007235">
    <property type="entry name" value="Glyco_trans_28_C"/>
</dbReference>
<dbReference type="EC" id="2.4.1.227" evidence="10"/>
<dbReference type="EMBL" id="FNQP01000011">
    <property type="protein sequence ID" value="SEA68168.1"/>
    <property type="molecule type" value="Genomic_DNA"/>
</dbReference>
<feature type="binding site" evidence="10">
    <location>
        <position position="196"/>
    </location>
    <ligand>
        <name>UDP-N-acetyl-alpha-D-glucosamine</name>
        <dbReference type="ChEBI" id="CHEBI:57705"/>
    </ligand>
</feature>
<sequence>MASKQQRPIMITAGGTGGHVYPGLAVARALIAQGIPVVWMGTRKGLEARVIPEAGIEMAWLDVSALRGKGLRALLLAPVNLVRALWQALQIVRKHQPAAVLGMGGFVAGPGGLMAALLGKPVVIHEQNAVAGLTNKLLSRVSRRVLEGFPGTFTASQKVMATGNPVRLDIASLPVPLERLVDRDDEPVHVLVVGGSLGAQALNQMIPQALAQLDAAIRPVVRHQAGVKNIDDARHQYAAAGVEADVMPFIEDMAEAYAWADLVICRAGALTIAELAAAGVAAVLVPYPHAVDDHQTANGNYLAENGAALLIQQRDLTPEKLAGVLKELCTDRARLRQMSIASRTLAKPHATAQVAAICAAYAGYDFDNSAGKQQ</sequence>
<dbReference type="GO" id="GO:0008360">
    <property type="term" value="P:regulation of cell shape"/>
    <property type="evidence" value="ECO:0007669"/>
    <property type="project" value="UniProtKB-KW"/>
</dbReference>
<keyword evidence="1 10" id="KW-1003">Cell membrane</keyword>
<feature type="domain" description="Glycosyl transferase family 28 C-terminal" evidence="12">
    <location>
        <begin position="190"/>
        <end position="350"/>
    </location>
</feature>
<dbReference type="SUPFAM" id="SSF53756">
    <property type="entry name" value="UDP-Glycosyltransferase/glycogen phosphorylase"/>
    <property type="match status" value="1"/>
</dbReference>
<feature type="binding site" evidence="10">
    <location>
        <position position="250"/>
    </location>
    <ligand>
        <name>UDP-N-acetyl-alpha-D-glucosamine</name>
        <dbReference type="ChEBI" id="CHEBI:57705"/>
    </ligand>
</feature>
<organism evidence="13 14">
    <name type="scientific">Thiothrix caldifontis</name>
    <dbReference type="NCBI Taxonomy" id="525918"/>
    <lineage>
        <taxon>Bacteria</taxon>
        <taxon>Pseudomonadati</taxon>
        <taxon>Pseudomonadota</taxon>
        <taxon>Gammaproteobacteria</taxon>
        <taxon>Thiotrichales</taxon>
        <taxon>Thiotrichaceae</taxon>
        <taxon>Thiothrix</taxon>
    </lineage>
</organism>
<keyword evidence="4 10" id="KW-0808">Transferase</keyword>
<comment type="subcellular location">
    <subcellularLocation>
        <location evidence="10">Cell membrane</location>
        <topology evidence="10">Peripheral membrane protein</topology>
        <orientation evidence="10">Cytoplasmic side</orientation>
    </subcellularLocation>
</comment>
<keyword evidence="9 10" id="KW-0961">Cell wall biogenesis/degradation</keyword>
<comment type="catalytic activity">
    <reaction evidence="10">
        <text>di-trans,octa-cis-undecaprenyl diphospho-N-acetyl-alpha-D-muramoyl-L-alanyl-D-glutamyl-meso-2,6-diaminopimeloyl-D-alanyl-D-alanine + UDP-N-acetyl-alpha-D-glucosamine = di-trans,octa-cis-undecaprenyl diphospho-[N-acetyl-alpha-D-glucosaminyl-(1-&gt;4)]-N-acetyl-alpha-D-muramoyl-L-alanyl-D-glutamyl-meso-2,6-diaminopimeloyl-D-alanyl-D-alanine + UDP + H(+)</text>
        <dbReference type="Rhea" id="RHEA:31227"/>
        <dbReference type="ChEBI" id="CHEBI:15378"/>
        <dbReference type="ChEBI" id="CHEBI:57705"/>
        <dbReference type="ChEBI" id="CHEBI:58223"/>
        <dbReference type="ChEBI" id="CHEBI:61387"/>
        <dbReference type="ChEBI" id="CHEBI:61388"/>
        <dbReference type="EC" id="2.4.1.227"/>
    </reaction>
</comment>
<evidence type="ECO:0000256" key="1">
    <source>
        <dbReference type="ARBA" id="ARBA00022475"/>
    </source>
</evidence>
<dbReference type="Pfam" id="PF04101">
    <property type="entry name" value="Glyco_tran_28_C"/>
    <property type="match status" value="1"/>
</dbReference>
<evidence type="ECO:0000313" key="14">
    <source>
        <dbReference type="Proteomes" id="UP000199397"/>
    </source>
</evidence>
<proteinExistence type="inferred from homology"/>
<dbReference type="CDD" id="cd03785">
    <property type="entry name" value="GT28_MurG"/>
    <property type="match status" value="1"/>
</dbReference>
<feature type="binding site" evidence="10">
    <location>
        <begin position="16"/>
        <end position="18"/>
    </location>
    <ligand>
        <name>UDP-N-acetyl-alpha-D-glucosamine</name>
        <dbReference type="ChEBI" id="CHEBI:57705"/>
    </ligand>
</feature>
<dbReference type="GO" id="GO:0005886">
    <property type="term" value="C:plasma membrane"/>
    <property type="evidence" value="ECO:0007669"/>
    <property type="project" value="UniProtKB-SubCell"/>
</dbReference>
<comment type="pathway">
    <text evidence="10">Cell wall biogenesis; peptidoglycan biosynthesis.</text>
</comment>
<evidence type="ECO:0000256" key="9">
    <source>
        <dbReference type="ARBA" id="ARBA00023316"/>
    </source>
</evidence>
<evidence type="ECO:0000256" key="3">
    <source>
        <dbReference type="ARBA" id="ARBA00022676"/>
    </source>
</evidence>
<dbReference type="PANTHER" id="PTHR21015:SF22">
    <property type="entry name" value="GLYCOSYLTRANSFERASE"/>
    <property type="match status" value="1"/>
</dbReference>
<dbReference type="NCBIfam" id="TIGR01133">
    <property type="entry name" value="murG"/>
    <property type="match status" value="1"/>
</dbReference>
<comment type="similarity">
    <text evidence="10">Belongs to the glycosyltransferase 28 family. MurG subfamily.</text>
</comment>
<feature type="domain" description="Glycosyltransferase family 28 N-terminal" evidence="11">
    <location>
        <begin position="9"/>
        <end position="145"/>
    </location>
</feature>
<evidence type="ECO:0000256" key="5">
    <source>
        <dbReference type="ARBA" id="ARBA00022960"/>
    </source>
</evidence>
<dbReference type="GO" id="GO:0071555">
    <property type="term" value="P:cell wall organization"/>
    <property type="evidence" value="ECO:0007669"/>
    <property type="project" value="UniProtKB-KW"/>
</dbReference>
<keyword evidence="7 10" id="KW-0472">Membrane</keyword>
<keyword evidence="5 10" id="KW-0133">Cell shape</keyword>
<dbReference type="HAMAP" id="MF_00033">
    <property type="entry name" value="MurG"/>
    <property type="match status" value="1"/>
</dbReference>
<protein>
    <recommendedName>
        <fullName evidence="10">UDP-N-acetylglucosamine--N-acetylmuramyl-(pentapeptide) pyrophosphoryl-undecaprenol N-acetylglucosamine transferase</fullName>
        <ecNumber evidence="10">2.4.1.227</ecNumber>
    </recommendedName>
    <alternativeName>
        <fullName evidence="10">Undecaprenyl-PP-MurNAc-pentapeptide-UDPGlcNAc GlcNAc transferase</fullName>
    </alternativeName>
</protein>
<dbReference type="GO" id="GO:0051991">
    <property type="term" value="F:UDP-N-acetyl-D-glucosamine:N-acetylmuramoyl-L-alanyl-D-glutamyl-meso-2,6-diaminopimelyl-D-alanyl-D-alanine-diphosphoundecaprenol 4-beta-N-acetylglucosaminlytransferase activity"/>
    <property type="evidence" value="ECO:0007669"/>
    <property type="project" value="RHEA"/>
</dbReference>
<evidence type="ECO:0000256" key="4">
    <source>
        <dbReference type="ARBA" id="ARBA00022679"/>
    </source>
</evidence>
<gene>
    <name evidence="10" type="primary">murG</name>
    <name evidence="13" type="ORF">SAMN05660964_02172</name>
</gene>
<keyword evidence="3 10" id="KW-0328">Glycosyltransferase</keyword>
<dbReference type="GO" id="GO:0050511">
    <property type="term" value="F:undecaprenyldiphospho-muramoylpentapeptide beta-N-acetylglucosaminyltransferase activity"/>
    <property type="evidence" value="ECO:0007669"/>
    <property type="project" value="UniProtKB-UniRule"/>
</dbReference>
<keyword evidence="14" id="KW-1185">Reference proteome</keyword>
<evidence type="ECO:0000259" key="12">
    <source>
        <dbReference type="Pfam" id="PF04101"/>
    </source>
</evidence>
<feature type="binding site" evidence="10">
    <location>
        <position position="128"/>
    </location>
    <ligand>
        <name>UDP-N-acetyl-alpha-D-glucosamine</name>
        <dbReference type="ChEBI" id="CHEBI:57705"/>
    </ligand>
</feature>
<keyword evidence="2 10" id="KW-0132">Cell division</keyword>
<evidence type="ECO:0000256" key="10">
    <source>
        <dbReference type="HAMAP-Rule" id="MF_00033"/>
    </source>
</evidence>
<accession>A0A1H4D6I7</accession>